<evidence type="ECO:0000256" key="1">
    <source>
        <dbReference type="SAM" id="MobiDB-lite"/>
    </source>
</evidence>
<evidence type="ECO:0000313" key="3">
    <source>
        <dbReference type="Proteomes" id="UP000240568"/>
    </source>
</evidence>
<dbReference type="EMBL" id="KY984068">
    <property type="protein sequence ID" value="ARW58709.1"/>
    <property type="molecule type" value="Genomic_DNA"/>
</dbReference>
<accession>A0A2H4IB04</accession>
<organism evidence="2 3">
    <name type="scientific">Erwinia phage vB_EamM_Y3</name>
    <dbReference type="NCBI Taxonomy" id="1983553"/>
    <lineage>
        <taxon>Viruses</taxon>
        <taxon>Duplodnaviria</taxon>
        <taxon>Heunggongvirae</taxon>
        <taxon>Uroviricota</taxon>
        <taxon>Caudoviricetes</taxon>
        <taxon>Sasquatchvirus</taxon>
        <taxon>Sasquatchvirus Y3</taxon>
    </lineage>
</organism>
<dbReference type="Proteomes" id="UP000240568">
    <property type="component" value="Segment"/>
</dbReference>
<proteinExistence type="predicted"/>
<name>A0A2H4IB04_9CAUD</name>
<gene>
    <name evidence="2" type="ORF">Y3_069</name>
</gene>
<feature type="region of interest" description="Disordered" evidence="1">
    <location>
        <begin position="178"/>
        <end position="205"/>
    </location>
</feature>
<keyword evidence="3" id="KW-1185">Reference proteome</keyword>
<protein>
    <submittedName>
        <fullName evidence="2">Uncharacterized protein</fullName>
    </submittedName>
</protein>
<sequence length="205" mass="23354">MLGDVLSQPIPFEPQDIELYWKGRTYIEAAHMAHLADEDPFKNTISYEYLAPFLEEAAVKIQLERSTVDGSSTLPAAKFDDDNELEPRYVVMLALLIDSEKPVEGKAVKALARLSKAEKDKKIIIVLGGVKTQLGRALLEEMQQDRLMVSDTHLFSEFENVPRGVRQKPEYNLSVRDQHQARAKANRNQMQKARMPRTNFKGRGR</sequence>
<reference evidence="2 3" key="1">
    <citation type="submission" date="2017-04" db="EMBL/GenBank/DDBJ databases">
        <authorList>
            <person name="Afonso C.L."/>
            <person name="Miller P.J."/>
            <person name="Scott M.A."/>
            <person name="Spackman E."/>
            <person name="Goraichik I."/>
            <person name="Dimitrov K.M."/>
            <person name="Suarez D.L."/>
            <person name="Swayne D.E."/>
        </authorList>
    </citation>
    <scope>NUCLEOTIDE SEQUENCE [LARGE SCALE GENOMIC DNA]</scope>
</reference>
<evidence type="ECO:0000313" key="2">
    <source>
        <dbReference type="EMBL" id="ARW58709.1"/>
    </source>
</evidence>